<keyword evidence="3" id="KW-0238">DNA-binding</keyword>
<dbReference type="STRING" id="665912.M2SIT1"/>
<dbReference type="AlphaFoldDB" id="M2SIT1"/>
<keyword evidence="6" id="KW-1185">Reference proteome</keyword>
<dbReference type="KEGG" id="bsc:COCSADRAFT_219163"/>
<dbReference type="GO" id="GO:0005634">
    <property type="term" value="C:nucleus"/>
    <property type="evidence" value="ECO:0007669"/>
    <property type="project" value="UniProtKB-SubCell"/>
</dbReference>
<dbReference type="GeneID" id="19134553"/>
<dbReference type="CDD" id="cd12148">
    <property type="entry name" value="fungal_TF_MHR"/>
    <property type="match status" value="1"/>
</dbReference>
<protein>
    <submittedName>
        <fullName evidence="5">Uncharacterized protein</fullName>
    </submittedName>
</protein>
<name>M2SIT1_COCSN</name>
<evidence type="ECO:0000256" key="4">
    <source>
        <dbReference type="ARBA" id="ARBA00023242"/>
    </source>
</evidence>
<comment type="subcellular location">
    <subcellularLocation>
        <location evidence="1">Nucleus</location>
    </subcellularLocation>
</comment>
<proteinExistence type="predicted"/>
<dbReference type="GO" id="GO:0006351">
    <property type="term" value="P:DNA-templated transcription"/>
    <property type="evidence" value="ECO:0007669"/>
    <property type="project" value="InterPro"/>
</dbReference>
<dbReference type="InterPro" id="IPR050987">
    <property type="entry name" value="AtrR-like"/>
</dbReference>
<dbReference type="EMBL" id="KB445646">
    <property type="protein sequence ID" value="EMD62290.1"/>
    <property type="molecule type" value="Genomic_DNA"/>
</dbReference>
<dbReference type="GO" id="GO:0003677">
    <property type="term" value="F:DNA binding"/>
    <property type="evidence" value="ECO:0007669"/>
    <property type="project" value="UniProtKB-KW"/>
</dbReference>
<dbReference type="GO" id="GO:0008270">
    <property type="term" value="F:zinc ion binding"/>
    <property type="evidence" value="ECO:0007669"/>
    <property type="project" value="InterPro"/>
</dbReference>
<dbReference type="Proteomes" id="UP000016934">
    <property type="component" value="Unassembled WGS sequence"/>
</dbReference>
<keyword evidence="4" id="KW-0539">Nucleus</keyword>
<evidence type="ECO:0000256" key="3">
    <source>
        <dbReference type="ARBA" id="ARBA00023125"/>
    </source>
</evidence>
<evidence type="ECO:0000256" key="1">
    <source>
        <dbReference type="ARBA" id="ARBA00004123"/>
    </source>
</evidence>
<dbReference type="HOGENOM" id="CLU_692582_0_0_1"/>
<dbReference type="OrthoDB" id="3690571at2759"/>
<dbReference type="PANTHER" id="PTHR46910">
    <property type="entry name" value="TRANSCRIPTION FACTOR PDR1"/>
    <property type="match status" value="1"/>
</dbReference>
<organism evidence="5 6">
    <name type="scientific">Cochliobolus sativus (strain ND90Pr / ATCC 201652)</name>
    <name type="common">Common root rot and spot blotch fungus</name>
    <name type="synonym">Bipolaris sorokiniana</name>
    <dbReference type="NCBI Taxonomy" id="665912"/>
    <lineage>
        <taxon>Eukaryota</taxon>
        <taxon>Fungi</taxon>
        <taxon>Dikarya</taxon>
        <taxon>Ascomycota</taxon>
        <taxon>Pezizomycotina</taxon>
        <taxon>Dothideomycetes</taxon>
        <taxon>Pleosporomycetidae</taxon>
        <taxon>Pleosporales</taxon>
        <taxon>Pleosporineae</taxon>
        <taxon>Pleosporaceae</taxon>
        <taxon>Bipolaris</taxon>
    </lineage>
</organism>
<evidence type="ECO:0000313" key="6">
    <source>
        <dbReference type="Proteomes" id="UP000016934"/>
    </source>
</evidence>
<sequence>MCLDSKAIEALVEQIISNPFVSSPTSIALFFSLLAIGSRRLDLSHGNGTIKGATIGYFRIALRLRPYLYDEVNLLKSQALLLMTYFSYAVGASSTSSLMADTTSCLQILRLHSSSAVNKLTSDCLEQTNIKRAFWAIYSMEKPYSLQEGLLPLIPGEYADHKISPTQTSSDRGTDWLSVNVRYAQVCSGILRQLHSQRHDSRDCSICCGRGYCEKSPASTLCRLEDSLMMWKTDSSLNFSVDNLSALPCAERRHRLAYITRFHFATIAIYSLPEIEATGMSKERQCESARQILNLSSHISWSDLCDNWELCSAISLATCIIATGIIQKASIAEAERSTAVTGSISTYTYSHKTSFETDIPYIGIAIGFFSRISLSTTHDFGAAAMELCSFALSLARC</sequence>
<dbReference type="GO" id="GO:0003700">
    <property type="term" value="F:DNA-binding transcription factor activity"/>
    <property type="evidence" value="ECO:0007669"/>
    <property type="project" value="InterPro"/>
</dbReference>
<gene>
    <name evidence="5" type="ORF">COCSADRAFT_219163</name>
</gene>
<reference evidence="6" key="2">
    <citation type="journal article" date="2013" name="PLoS Genet.">
        <title>Comparative genome structure, secondary metabolite, and effector coding capacity across Cochliobolus pathogens.</title>
        <authorList>
            <person name="Condon B.J."/>
            <person name="Leng Y."/>
            <person name="Wu D."/>
            <person name="Bushley K.E."/>
            <person name="Ohm R.A."/>
            <person name="Otillar R."/>
            <person name="Martin J."/>
            <person name="Schackwitz W."/>
            <person name="Grimwood J."/>
            <person name="MohdZainudin N."/>
            <person name="Xue C."/>
            <person name="Wang R."/>
            <person name="Manning V.A."/>
            <person name="Dhillon B."/>
            <person name="Tu Z.J."/>
            <person name="Steffenson B.J."/>
            <person name="Salamov A."/>
            <person name="Sun H."/>
            <person name="Lowry S."/>
            <person name="LaButti K."/>
            <person name="Han J."/>
            <person name="Copeland A."/>
            <person name="Lindquist E."/>
            <person name="Barry K."/>
            <person name="Schmutz J."/>
            <person name="Baker S.E."/>
            <person name="Ciuffetti L.M."/>
            <person name="Grigoriev I.V."/>
            <person name="Zhong S."/>
            <person name="Turgeon B.G."/>
        </authorList>
    </citation>
    <scope>NUCLEOTIDE SEQUENCE [LARGE SCALE GENOMIC DNA]</scope>
    <source>
        <strain evidence="6">ND90Pr / ATCC 201652</strain>
    </source>
</reference>
<dbReference type="eggNOG" id="ENOG502SN41">
    <property type="taxonomic scope" value="Eukaryota"/>
</dbReference>
<dbReference type="RefSeq" id="XP_007701702.1">
    <property type="nucleotide sequence ID" value="XM_007703512.1"/>
</dbReference>
<evidence type="ECO:0000256" key="2">
    <source>
        <dbReference type="ARBA" id="ARBA00022723"/>
    </source>
</evidence>
<reference evidence="5 6" key="1">
    <citation type="journal article" date="2012" name="PLoS Pathog.">
        <title>Diverse lifestyles and strategies of plant pathogenesis encoded in the genomes of eighteen Dothideomycetes fungi.</title>
        <authorList>
            <person name="Ohm R.A."/>
            <person name="Feau N."/>
            <person name="Henrissat B."/>
            <person name="Schoch C.L."/>
            <person name="Horwitz B.A."/>
            <person name="Barry K.W."/>
            <person name="Condon B.J."/>
            <person name="Copeland A.C."/>
            <person name="Dhillon B."/>
            <person name="Glaser F."/>
            <person name="Hesse C.N."/>
            <person name="Kosti I."/>
            <person name="LaButti K."/>
            <person name="Lindquist E.A."/>
            <person name="Lucas S."/>
            <person name="Salamov A.A."/>
            <person name="Bradshaw R.E."/>
            <person name="Ciuffetti L."/>
            <person name="Hamelin R.C."/>
            <person name="Kema G.H.J."/>
            <person name="Lawrence C."/>
            <person name="Scott J.A."/>
            <person name="Spatafora J.W."/>
            <person name="Turgeon B.G."/>
            <person name="de Wit P.J.G.M."/>
            <person name="Zhong S."/>
            <person name="Goodwin S.B."/>
            <person name="Grigoriev I.V."/>
        </authorList>
    </citation>
    <scope>NUCLEOTIDE SEQUENCE [LARGE SCALE GENOMIC DNA]</scope>
    <source>
        <strain evidence="6">ND90Pr / ATCC 201652</strain>
    </source>
</reference>
<dbReference type="PANTHER" id="PTHR46910:SF3">
    <property type="entry name" value="HALOTOLERANCE PROTEIN 9-RELATED"/>
    <property type="match status" value="1"/>
</dbReference>
<accession>M2SIT1</accession>
<evidence type="ECO:0000313" key="5">
    <source>
        <dbReference type="EMBL" id="EMD62290.1"/>
    </source>
</evidence>
<keyword evidence="2" id="KW-0479">Metal-binding</keyword>